<dbReference type="InterPro" id="IPR047021">
    <property type="entry name" value="REXO1/3/4-like"/>
</dbReference>
<dbReference type="GO" id="GO:0005634">
    <property type="term" value="C:nucleus"/>
    <property type="evidence" value="ECO:0007669"/>
    <property type="project" value="UniProtKB-SubCell"/>
</dbReference>
<evidence type="ECO:0000259" key="8">
    <source>
        <dbReference type="SMART" id="SM00479"/>
    </source>
</evidence>
<organism evidence="9 10">
    <name type="scientific">Exocentrus adspersus</name>
    <dbReference type="NCBI Taxonomy" id="1586481"/>
    <lineage>
        <taxon>Eukaryota</taxon>
        <taxon>Metazoa</taxon>
        <taxon>Ecdysozoa</taxon>
        <taxon>Arthropoda</taxon>
        <taxon>Hexapoda</taxon>
        <taxon>Insecta</taxon>
        <taxon>Pterygota</taxon>
        <taxon>Neoptera</taxon>
        <taxon>Endopterygota</taxon>
        <taxon>Coleoptera</taxon>
        <taxon>Polyphaga</taxon>
        <taxon>Cucujiformia</taxon>
        <taxon>Chrysomeloidea</taxon>
        <taxon>Cerambycidae</taxon>
        <taxon>Lamiinae</taxon>
        <taxon>Acanthocinini</taxon>
        <taxon>Exocentrus</taxon>
    </lineage>
</organism>
<feature type="compositionally biased region" description="Basic and acidic residues" evidence="7">
    <location>
        <begin position="364"/>
        <end position="403"/>
    </location>
</feature>
<dbReference type="SUPFAM" id="SSF53098">
    <property type="entry name" value="Ribonuclease H-like"/>
    <property type="match status" value="1"/>
</dbReference>
<keyword evidence="4" id="KW-0378">Hydrolase</keyword>
<protein>
    <recommendedName>
        <fullName evidence="8">Exonuclease domain-containing protein</fullName>
    </recommendedName>
</protein>
<feature type="region of interest" description="Disordered" evidence="7">
    <location>
        <begin position="214"/>
        <end position="449"/>
    </location>
</feature>
<dbReference type="InterPro" id="IPR012337">
    <property type="entry name" value="RNaseH-like_sf"/>
</dbReference>
<comment type="similarity">
    <text evidence="2">Belongs to the REXO1/REXO3 family.</text>
</comment>
<reference evidence="9 10" key="1">
    <citation type="journal article" date="2023" name="Insect Mol. Biol.">
        <title>Genome sequencing provides insights into the evolution of gene families encoding plant cell wall-degrading enzymes in longhorned beetles.</title>
        <authorList>
            <person name="Shin N.R."/>
            <person name="Okamura Y."/>
            <person name="Kirsch R."/>
            <person name="Pauchet Y."/>
        </authorList>
    </citation>
    <scope>NUCLEOTIDE SEQUENCE [LARGE SCALE GENOMIC DNA]</scope>
    <source>
        <strain evidence="9">EAD_L_NR</strain>
    </source>
</reference>
<name>A0AAV8WEH4_9CUCU</name>
<sequence length="1081" mass="122838">MLPTKGYFQDIECPYYDSSCGRPYCHFRHRKKATETIDEIASEPEKEATAPVPTYKPTPKSELANIQNSKSHIPISYVPDFKPDRKSRPLLKFEKPTYKPTPLSILSSANKRRISEGSQEHIEAIKEIKQNIANVEYNPAVSLQSTADIDFEDLSTEFDLIDEIINSTEKVQRKPPSVEVKSVPTSNSSVVNKLSTQCDSSVIKESGVKLQGVGEEYDPSEVSNKDVQKCEKSNDKKEQKCETFSEKSSKDNSKEKSGSKHSKSNKSSRRSSQEHSTKHDKSEKSKSQQEKDKNEKLKISERIGHSDKEKLRKLKDESGKEKSKKSSDKSEVKSHNSSSSGSKKEKHRREEKKEKHSHHKSKHSSRDRSRSRSKEKNSHKTSEKEKEKRLQKDKKNCEKSNEKHKAKSKHASTHSEKQRSSKERSSVKKEEKPIPIEDSSDDNDGYIPLTQDDIQTNFSDLDLDFEDDEDETMLECYKIFNEYKPPEKSNIETPFESKIAEADSSQGSSVADAFGKKRVAHSNVENTITYSQLHPPSKPKALSNPGQVLTNRYKIAKLAQANREQECIINEVRQPAVSAKRPAPTLLEAAREHKLRKQSHQATISSTTSLVDDIIKGVAKPSTAQTKIHVKKIAPAQNVQLIQKAKERISKIKQTTQIKTIAQTQKSNRIAHIPEVSLSDIPDVLQAEKSKLPVNVRTRFLTMIADECIKLYMSKEEAYSRALNEEFSCYEKCKVLATYRNSAMLAVNRLRKEIQERDRLGLGLIGFGEGSHKDPSAELRGNSFYNKVKKWVLTDEELDIHGYPRESEEHYGHAVIKNRRNMVRSNIDENQKICSRCHKIYQVDDDGWPLFEEECLYHPLKKRTIRGEQTYLCCRSSDDIGCVTSDTHVSDSSSEAELEGFQKTMDPEYEDDPRSHAVYALDCEMCYTTKGLELTRVTIVDTDCKTVYESLVKPLNPIIDYNTRFSGITKEQMDKTSTSILQVQANILHLCNSRTILVGHSLESDMKVLKIMHGTIIDTSVLFPHKMGLPHKRALKALASEYLRKIIQNDISGHDSAEDAVTCMELIKWKLKDELKSRGSK</sequence>
<dbReference type="FunFam" id="3.30.420.10:FF:000019">
    <property type="entry name" value="RNA exonuclease NEF-sp"/>
    <property type="match status" value="1"/>
</dbReference>
<evidence type="ECO:0000256" key="5">
    <source>
        <dbReference type="ARBA" id="ARBA00022839"/>
    </source>
</evidence>
<keyword evidence="10" id="KW-1185">Reference proteome</keyword>
<accession>A0AAV8WEH4</accession>
<evidence type="ECO:0000256" key="2">
    <source>
        <dbReference type="ARBA" id="ARBA00006357"/>
    </source>
</evidence>
<dbReference type="GO" id="GO:0004527">
    <property type="term" value="F:exonuclease activity"/>
    <property type="evidence" value="ECO:0007669"/>
    <property type="project" value="UniProtKB-KW"/>
</dbReference>
<dbReference type="PANTHER" id="PTHR12801">
    <property type="entry name" value="RNA EXONUCLEASE REXO1 / RECO3 FAMILY MEMBER-RELATED"/>
    <property type="match status" value="1"/>
</dbReference>
<dbReference type="Proteomes" id="UP001159042">
    <property type="component" value="Unassembled WGS sequence"/>
</dbReference>
<evidence type="ECO:0000256" key="1">
    <source>
        <dbReference type="ARBA" id="ARBA00004123"/>
    </source>
</evidence>
<dbReference type="InterPro" id="IPR031736">
    <property type="entry name" value="REXO1-like_dom"/>
</dbReference>
<dbReference type="Gene3D" id="3.30.420.10">
    <property type="entry name" value="Ribonuclease H-like superfamily/Ribonuclease H"/>
    <property type="match status" value="1"/>
</dbReference>
<dbReference type="PANTHER" id="PTHR12801:SF115">
    <property type="entry name" value="FI18136P1-RELATED"/>
    <property type="match status" value="1"/>
</dbReference>
<feature type="compositionally biased region" description="Basic and acidic residues" evidence="7">
    <location>
        <begin position="223"/>
        <end position="258"/>
    </location>
</feature>
<feature type="compositionally biased region" description="Basic residues" evidence="7">
    <location>
        <begin position="259"/>
        <end position="269"/>
    </location>
</feature>
<evidence type="ECO:0000256" key="7">
    <source>
        <dbReference type="SAM" id="MobiDB-lite"/>
    </source>
</evidence>
<keyword evidence="3" id="KW-0540">Nuclease</keyword>
<dbReference type="GO" id="GO:0003676">
    <property type="term" value="F:nucleic acid binding"/>
    <property type="evidence" value="ECO:0007669"/>
    <property type="project" value="InterPro"/>
</dbReference>
<dbReference type="AlphaFoldDB" id="A0AAV8WEH4"/>
<dbReference type="InterPro" id="IPR013520">
    <property type="entry name" value="Ribonucl_H"/>
</dbReference>
<feature type="compositionally biased region" description="Basic residues" evidence="7">
    <location>
        <begin position="344"/>
        <end position="363"/>
    </location>
</feature>
<dbReference type="SMART" id="SM00479">
    <property type="entry name" value="EXOIII"/>
    <property type="match status" value="1"/>
</dbReference>
<keyword evidence="6" id="KW-0539">Nucleus</keyword>
<dbReference type="EMBL" id="JANEYG010000002">
    <property type="protein sequence ID" value="KAJ8924651.1"/>
    <property type="molecule type" value="Genomic_DNA"/>
</dbReference>
<dbReference type="CDD" id="cd06145">
    <property type="entry name" value="REX1_like"/>
    <property type="match status" value="1"/>
</dbReference>
<dbReference type="Pfam" id="PF15870">
    <property type="entry name" value="EloA-BP1"/>
    <property type="match status" value="2"/>
</dbReference>
<evidence type="ECO:0000313" key="10">
    <source>
        <dbReference type="Proteomes" id="UP001159042"/>
    </source>
</evidence>
<evidence type="ECO:0000256" key="3">
    <source>
        <dbReference type="ARBA" id="ARBA00022722"/>
    </source>
</evidence>
<feature type="compositionally biased region" description="Basic and acidic residues" evidence="7">
    <location>
        <begin position="271"/>
        <end position="334"/>
    </location>
</feature>
<evidence type="ECO:0000256" key="4">
    <source>
        <dbReference type="ARBA" id="ARBA00022801"/>
    </source>
</evidence>
<feature type="domain" description="Exonuclease" evidence="8">
    <location>
        <begin position="917"/>
        <end position="1076"/>
    </location>
</feature>
<comment type="subcellular location">
    <subcellularLocation>
        <location evidence="1">Nucleus</location>
    </subcellularLocation>
</comment>
<evidence type="ECO:0000256" key="6">
    <source>
        <dbReference type="ARBA" id="ARBA00023242"/>
    </source>
</evidence>
<feature type="compositionally biased region" description="Basic and acidic residues" evidence="7">
    <location>
        <begin position="413"/>
        <end position="435"/>
    </location>
</feature>
<comment type="caution">
    <text evidence="9">The sequence shown here is derived from an EMBL/GenBank/DDBJ whole genome shotgun (WGS) entry which is preliminary data.</text>
</comment>
<dbReference type="InterPro" id="IPR036397">
    <property type="entry name" value="RNaseH_sf"/>
</dbReference>
<dbReference type="InterPro" id="IPR034922">
    <property type="entry name" value="REX1-like_exo"/>
</dbReference>
<gene>
    <name evidence="9" type="ORF">NQ315_000802</name>
</gene>
<proteinExistence type="inferred from homology"/>
<keyword evidence="5" id="KW-0269">Exonuclease</keyword>
<evidence type="ECO:0000313" key="9">
    <source>
        <dbReference type="EMBL" id="KAJ8924651.1"/>
    </source>
</evidence>